<keyword evidence="1" id="KW-0812">Transmembrane</keyword>
<organism evidence="2 3">
    <name type="scientific">Paenimyroides viscosum</name>
    <dbReference type="NCBI Taxonomy" id="2488729"/>
    <lineage>
        <taxon>Bacteria</taxon>
        <taxon>Pseudomonadati</taxon>
        <taxon>Bacteroidota</taxon>
        <taxon>Flavobacteriia</taxon>
        <taxon>Flavobacteriales</taxon>
        <taxon>Flavobacteriaceae</taxon>
        <taxon>Paenimyroides</taxon>
    </lineage>
</organism>
<evidence type="ECO:0000256" key="1">
    <source>
        <dbReference type="SAM" id="Phobius"/>
    </source>
</evidence>
<sequence>MLTLNIKTRFIYGWFSLRSIKLYVDDVLFTKFLAQGTSIIEIPDDAQKLTFVLGKVYHYKTNMYVTKEDRKRKEIFMGLHLNHRNLLFFLYDSLRTDYLRSVKLTIQEYASFENDIYQQEFITLKDNKTSIISLLVSLVILLFSVVQQENELAPLAFMIGLSSTIASLVYFKDLQIEKRTYKTRILSTIALFVLAVLFLENSYGFLHYIILMFTILLTLFFIENLKSNQNIDVKEV</sequence>
<dbReference type="AlphaFoldDB" id="A0A3P1B4R3"/>
<gene>
    <name evidence="2" type="ORF">EG242_03740</name>
</gene>
<keyword evidence="3" id="KW-1185">Reference proteome</keyword>
<dbReference type="RefSeq" id="WP_124898577.1">
    <property type="nucleotide sequence ID" value="NZ_RQTJ01000005.1"/>
</dbReference>
<feature type="transmembrane region" description="Helical" evidence="1">
    <location>
        <begin position="152"/>
        <end position="171"/>
    </location>
</feature>
<reference evidence="2 3" key="1">
    <citation type="submission" date="2018-11" db="EMBL/GenBank/DDBJ databases">
        <title>Flavobacterium sp. nov., YIM 102796 draft genome.</title>
        <authorList>
            <person name="Li G."/>
            <person name="Jiang Y."/>
        </authorList>
    </citation>
    <scope>NUCLEOTIDE SEQUENCE [LARGE SCALE GENOMIC DNA]</scope>
    <source>
        <strain evidence="2 3">YIM 102796</strain>
    </source>
</reference>
<dbReference type="EMBL" id="RQTJ01000005">
    <property type="protein sequence ID" value="RRA96009.1"/>
    <property type="molecule type" value="Genomic_DNA"/>
</dbReference>
<comment type="caution">
    <text evidence="2">The sequence shown here is derived from an EMBL/GenBank/DDBJ whole genome shotgun (WGS) entry which is preliminary data.</text>
</comment>
<keyword evidence="1" id="KW-1133">Transmembrane helix</keyword>
<name>A0A3P1B4R3_9FLAO</name>
<dbReference type="Proteomes" id="UP000268372">
    <property type="component" value="Unassembled WGS sequence"/>
</dbReference>
<protein>
    <submittedName>
        <fullName evidence="2">Uncharacterized protein</fullName>
    </submittedName>
</protein>
<dbReference type="OrthoDB" id="1346707at2"/>
<accession>A0A3P1B4R3</accession>
<keyword evidence="1" id="KW-0472">Membrane</keyword>
<feature type="transmembrane region" description="Helical" evidence="1">
    <location>
        <begin position="205"/>
        <end position="222"/>
    </location>
</feature>
<evidence type="ECO:0000313" key="3">
    <source>
        <dbReference type="Proteomes" id="UP000268372"/>
    </source>
</evidence>
<proteinExistence type="predicted"/>
<feature type="transmembrane region" description="Helical" evidence="1">
    <location>
        <begin position="183"/>
        <end position="199"/>
    </location>
</feature>
<feature type="transmembrane region" description="Helical" evidence="1">
    <location>
        <begin position="129"/>
        <end position="146"/>
    </location>
</feature>
<evidence type="ECO:0000313" key="2">
    <source>
        <dbReference type="EMBL" id="RRA96009.1"/>
    </source>
</evidence>